<gene>
    <name evidence="1" type="ORF">BGX16_0500</name>
</gene>
<evidence type="ECO:0000313" key="2">
    <source>
        <dbReference type="Proteomes" id="UP000231134"/>
    </source>
</evidence>
<dbReference type="OrthoDB" id="9812205at2"/>
<reference evidence="1 2" key="1">
    <citation type="submission" date="2017-11" db="EMBL/GenBank/DDBJ databases">
        <title>Animal gut microbial communities from fecal samples from Wisconsin, USA.</title>
        <authorList>
            <person name="Neumann A."/>
        </authorList>
    </citation>
    <scope>NUCLEOTIDE SEQUENCE [LARGE SCALE GENOMIC DNA]</scope>
    <source>
        <strain evidence="1 2">UWS3</strain>
    </source>
</reference>
<proteinExistence type="predicted"/>
<organism evidence="1 2">
    <name type="scientific">Hallerella succinigenes</name>
    <dbReference type="NCBI Taxonomy" id="1896222"/>
    <lineage>
        <taxon>Bacteria</taxon>
        <taxon>Pseudomonadati</taxon>
        <taxon>Fibrobacterota</taxon>
        <taxon>Fibrobacteria</taxon>
        <taxon>Fibrobacterales</taxon>
        <taxon>Fibrobacteraceae</taxon>
        <taxon>Hallerella</taxon>
    </lineage>
</organism>
<dbReference type="EMBL" id="PGEX01000001">
    <property type="protein sequence ID" value="PJJ40570.1"/>
    <property type="molecule type" value="Genomic_DNA"/>
</dbReference>
<accession>A0A2M9A4C9</accession>
<keyword evidence="2" id="KW-1185">Reference proteome</keyword>
<protein>
    <submittedName>
        <fullName evidence="1">Uncharacterized protein YbaR (Trm112 family)</fullName>
    </submittedName>
</protein>
<dbReference type="Gene3D" id="2.20.25.10">
    <property type="match status" value="1"/>
</dbReference>
<dbReference type="SUPFAM" id="SSF158997">
    <property type="entry name" value="Trm112p-like"/>
    <property type="match status" value="1"/>
</dbReference>
<dbReference type="AlphaFoldDB" id="A0A2M9A4C9"/>
<comment type="caution">
    <text evidence="1">The sequence shown here is derived from an EMBL/GenBank/DDBJ whole genome shotgun (WGS) entry which is preliminary data.</text>
</comment>
<name>A0A2M9A4C9_9BACT</name>
<dbReference type="Proteomes" id="UP000231134">
    <property type="component" value="Unassembled WGS sequence"/>
</dbReference>
<evidence type="ECO:0000313" key="1">
    <source>
        <dbReference type="EMBL" id="PJJ40570.1"/>
    </source>
</evidence>
<sequence length="80" mass="8454">MDSEMLSLLCTPDTREPLVEASEEILSKVNAEIALGTLKNVGGAAVSEALEEALVSQDGKKLYPVKNGIPVLLMDEAIAL</sequence>
<dbReference type="RefSeq" id="WP_100424641.1">
    <property type="nucleotide sequence ID" value="NZ_JAQXKX010000044.1"/>
</dbReference>